<evidence type="ECO:0000256" key="1">
    <source>
        <dbReference type="SAM" id="MobiDB-lite"/>
    </source>
</evidence>
<feature type="region of interest" description="Disordered" evidence="1">
    <location>
        <begin position="52"/>
        <end position="104"/>
    </location>
</feature>
<gene>
    <name evidence="2" type="ORF">Amal_04044</name>
</gene>
<evidence type="ECO:0000313" key="2">
    <source>
        <dbReference type="EMBL" id="OAG72303.1"/>
    </source>
</evidence>
<organism evidence="2 3">
    <name type="scientific">Acetobacter malorum</name>
    <dbReference type="NCBI Taxonomy" id="178901"/>
    <lineage>
        <taxon>Bacteria</taxon>
        <taxon>Pseudomonadati</taxon>
        <taxon>Pseudomonadota</taxon>
        <taxon>Alphaproteobacteria</taxon>
        <taxon>Acetobacterales</taxon>
        <taxon>Acetobacteraceae</taxon>
        <taxon>Acetobacter</taxon>
    </lineage>
</organism>
<dbReference type="AlphaFoldDB" id="A0A177FW58"/>
<dbReference type="Proteomes" id="UP000077349">
    <property type="component" value="Unassembled WGS sequence"/>
</dbReference>
<protein>
    <submittedName>
        <fullName evidence="2">Lipopolysaccharide biogenesis periplasmic protein</fullName>
    </submittedName>
</protein>
<name>A0A177FW58_9PROT</name>
<proteinExistence type="predicted"/>
<dbReference type="EMBL" id="LVHD01000283">
    <property type="protein sequence ID" value="OAG72303.1"/>
    <property type="molecule type" value="Genomic_DNA"/>
</dbReference>
<reference evidence="2 3" key="1">
    <citation type="submission" date="2016-03" db="EMBL/GenBank/DDBJ databases">
        <title>Draft genome sequence of Acetobacter malorum CECT 7742, a strain isolated from strawberry vinegar.</title>
        <authorList>
            <person name="Sainz F."/>
            <person name="Mas A."/>
            <person name="Torija M.J."/>
        </authorList>
    </citation>
    <scope>NUCLEOTIDE SEQUENCE [LARGE SCALE GENOMIC DNA]</scope>
    <source>
        <strain evidence="2 3">CECT 7742</strain>
    </source>
</reference>
<sequence>MLPGAEILGRAAAAAGLGFVFPPLALLPTIQLGVGDDSRCSRAVQAVNENPAAGIAPGSLSHAVGTKGSVAPASPHHATGSHKRTSGKASATKQHEGRMTPAEVRAAWDAKLKKQNKN</sequence>
<accession>A0A177FW58</accession>
<evidence type="ECO:0000313" key="3">
    <source>
        <dbReference type="Proteomes" id="UP000077349"/>
    </source>
</evidence>
<comment type="caution">
    <text evidence="2">The sequence shown here is derived from an EMBL/GenBank/DDBJ whole genome shotgun (WGS) entry which is preliminary data.</text>
</comment>
<dbReference type="PATRIC" id="fig|178901.16.peg.4426"/>